<dbReference type="InterPro" id="IPR011701">
    <property type="entry name" value="MFS"/>
</dbReference>
<evidence type="ECO:0000256" key="2">
    <source>
        <dbReference type="ARBA" id="ARBA00006727"/>
    </source>
</evidence>
<keyword evidence="3" id="KW-0812">Transmembrane</keyword>
<keyword evidence="6" id="KW-1185">Reference proteome</keyword>
<comment type="similarity">
    <text evidence="2">Belongs to the major facilitator superfamily. Monocarboxylate porter (TC 2.A.1.13) family.</text>
</comment>
<dbReference type="AlphaFoldDB" id="A0A319ECM2"/>
<dbReference type="InterPro" id="IPR036259">
    <property type="entry name" value="MFS_trans_sf"/>
</dbReference>
<accession>A0A319ECM2</accession>
<dbReference type="PANTHER" id="PTHR11360:SF234">
    <property type="entry name" value="MFS-TYPE TRANSPORTER DBAD-RELATED"/>
    <property type="match status" value="1"/>
</dbReference>
<dbReference type="EMBL" id="KZ826338">
    <property type="protein sequence ID" value="PYI07912.1"/>
    <property type="molecule type" value="Genomic_DNA"/>
</dbReference>
<feature type="transmembrane region" description="Helical" evidence="3">
    <location>
        <begin position="151"/>
        <end position="169"/>
    </location>
</feature>
<dbReference type="GO" id="GO:0016020">
    <property type="term" value="C:membrane"/>
    <property type="evidence" value="ECO:0007669"/>
    <property type="project" value="UniProtKB-SubCell"/>
</dbReference>
<name>A0A319ECM2_ASPSB</name>
<feature type="transmembrane region" description="Helical" evidence="3">
    <location>
        <begin position="93"/>
        <end position="114"/>
    </location>
</feature>
<dbReference type="PANTHER" id="PTHR11360">
    <property type="entry name" value="MONOCARBOXYLATE TRANSPORTER"/>
    <property type="match status" value="1"/>
</dbReference>
<feature type="transmembrane region" description="Helical" evidence="3">
    <location>
        <begin position="181"/>
        <end position="201"/>
    </location>
</feature>
<keyword evidence="3" id="KW-1133">Transmembrane helix</keyword>
<evidence type="ECO:0000313" key="5">
    <source>
        <dbReference type="EMBL" id="PYI07912.1"/>
    </source>
</evidence>
<feature type="transmembrane region" description="Helical" evidence="3">
    <location>
        <begin position="120"/>
        <end position="144"/>
    </location>
</feature>
<feature type="transmembrane region" description="Helical" evidence="3">
    <location>
        <begin position="21"/>
        <end position="45"/>
    </location>
</feature>
<sequence>MDEKPAPPPVPITFPDGGLRAWLQVVVGFFLMLNTWGLINCFGVFETYYTTTLSPPLAATFSVAWIGSLQLFLLLFVGAFCGQAFDAGWTTPLAVTGSLLCIVGMLCTSFSHLFWQTLLAQGICTGLGMGLLFVPSVTLAATYFQRYRARALGVVTTGASVGGIIYPIALRQLTAEVGFAWAVRAITLVILVTLSISCLLIQPRTDLPRPKKYTLISTIKNARIHFTQPSFTIYLVSMFFMFLGLLVPYNYLEEWITDMEIDMGRFPTAYILSLMNAAGVLGRLIPSVLSDLAISPILVQAFSVLACGILNLCWLRLHSAAGVLVWAIFYGFFSGASVSLPPASMAKQTADLSTLGVRMGLMFTVASFGSLISYPVVAALLKSAAGWDAARVWAGVVLFVGGVGMGWMGWVVYKVKD</sequence>
<reference evidence="5 6" key="1">
    <citation type="submission" date="2018-02" db="EMBL/GenBank/DDBJ databases">
        <title>The genomes of Aspergillus section Nigri reveals drivers in fungal speciation.</title>
        <authorList>
            <consortium name="DOE Joint Genome Institute"/>
            <person name="Vesth T.C."/>
            <person name="Nybo J."/>
            <person name="Theobald S."/>
            <person name="Brandl J."/>
            <person name="Frisvad J.C."/>
            <person name="Nielsen K.F."/>
            <person name="Lyhne E.K."/>
            <person name="Kogle M.E."/>
            <person name="Kuo A."/>
            <person name="Riley R."/>
            <person name="Clum A."/>
            <person name="Nolan M."/>
            <person name="Lipzen A."/>
            <person name="Salamov A."/>
            <person name="Henrissat B."/>
            <person name="Wiebenga A."/>
            <person name="De vries R.P."/>
            <person name="Grigoriev I.V."/>
            <person name="Mortensen U.H."/>
            <person name="Andersen M.R."/>
            <person name="Baker S.E."/>
        </authorList>
    </citation>
    <scope>NUCLEOTIDE SEQUENCE [LARGE SCALE GENOMIC DNA]</scope>
    <source>
        <strain evidence="5 6">CBS 121057</strain>
    </source>
</reference>
<dbReference type="VEuPathDB" id="FungiDB:BO78DRAFT_442414"/>
<dbReference type="InterPro" id="IPR050327">
    <property type="entry name" value="Proton-linked_MCT"/>
</dbReference>
<evidence type="ECO:0000313" key="6">
    <source>
        <dbReference type="Proteomes" id="UP000248423"/>
    </source>
</evidence>
<gene>
    <name evidence="5" type="ORF">BO78DRAFT_442414</name>
</gene>
<dbReference type="Proteomes" id="UP000248423">
    <property type="component" value="Unassembled WGS sequence"/>
</dbReference>
<dbReference type="GO" id="GO:0022857">
    <property type="term" value="F:transmembrane transporter activity"/>
    <property type="evidence" value="ECO:0007669"/>
    <property type="project" value="InterPro"/>
</dbReference>
<evidence type="ECO:0000256" key="1">
    <source>
        <dbReference type="ARBA" id="ARBA00004141"/>
    </source>
</evidence>
<proteinExistence type="inferred from homology"/>
<protein>
    <submittedName>
        <fullName evidence="5">MFS general substrate transporter</fullName>
    </submittedName>
</protein>
<organism evidence="5 6">
    <name type="scientific">Aspergillus sclerotiicarbonarius (strain CBS 121057 / IBT 28362)</name>
    <dbReference type="NCBI Taxonomy" id="1448318"/>
    <lineage>
        <taxon>Eukaryota</taxon>
        <taxon>Fungi</taxon>
        <taxon>Dikarya</taxon>
        <taxon>Ascomycota</taxon>
        <taxon>Pezizomycotina</taxon>
        <taxon>Eurotiomycetes</taxon>
        <taxon>Eurotiomycetidae</taxon>
        <taxon>Eurotiales</taxon>
        <taxon>Aspergillaceae</taxon>
        <taxon>Aspergillus</taxon>
        <taxon>Aspergillus subgen. Circumdati</taxon>
    </lineage>
</organism>
<dbReference type="InterPro" id="IPR020846">
    <property type="entry name" value="MFS_dom"/>
</dbReference>
<feature type="transmembrane region" description="Helical" evidence="3">
    <location>
        <begin position="355"/>
        <end position="380"/>
    </location>
</feature>
<dbReference type="Pfam" id="PF07690">
    <property type="entry name" value="MFS_1"/>
    <property type="match status" value="1"/>
</dbReference>
<feature type="transmembrane region" description="Helical" evidence="3">
    <location>
        <begin position="323"/>
        <end position="343"/>
    </location>
</feature>
<comment type="subcellular location">
    <subcellularLocation>
        <location evidence="1">Membrane</location>
        <topology evidence="1">Multi-pass membrane protein</topology>
    </subcellularLocation>
</comment>
<evidence type="ECO:0000256" key="3">
    <source>
        <dbReference type="SAM" id="Phobius"/>
    </source>
</evidence>
<feature type="transmembrane region" description="Helical" evidence="3">
    <location>
        <begin position="57"/>
        <end position="81"/>
    </location>
</feature>
<evidence type="ECO:0000259" key="4">
    <source>
        <dbReference type="PROSITE" id="PS50850"/>
    </source>
</evidence>
<dbReference type="OrthoDB" id="6509908at2759"/>
<feature type="domain" description="Major facilitator superfamily (MFS) profile" evidence="4">
    <location>
        <begin position="21"/>
        <end position="417"/>
    </location>
</feature>
<feature type="transmembrane region" description="Helical" evidence="3">
    <location>
        <begin position="231"/>
        <end position="249"/>
    </location>
</feature>
<dbReference type="SUPFAM" id="SSF103473">
    <property type="entry name" value="MFS general substrate transporter"/>
    <property type="match status" value="1"/>
</dbReference>
<feature type="transmembrane region" description="Helical" evidence="3">
    <location>
        <begin position="297"/>
        <end position="317"/>
    </location>
</feature>
<dbReference type="PROSITE" id="PS50850">
    <property type="entry name" value="MFS"/>
    <property type="match status" value="1"/>
</dbReference>
<keyword evidence="3" id="KW-0472">Membrane</keyword>
<dbReference type="Gene3D" id="1.20.1250.20">
    <property type="entry name" value="MFS general substrate transporter like domains"/>
    <property type="match status" value="1"/>
</dbReference>
<feature type="transmembrane region" description="Helical" evidence="3">
    <location>
        <begin position="392"/>
        <end position="413"/>
    </location>
</feature>